<dbReference type="InterPro" id="IPR000764">
    <property type="entry name" value="Uridine_kinase-like"/>
</dbReference>
<feature type="domain" description="Phosphoribulokinase/uridine kinase" evidence="6">
    <location>
        <begin position="6"/>
        <end position="190"/>
    </location>
</feature>
<keyword evidence="3 7" id="KW-0808">Transferase</keyword>
<comment type="pathway">
    <text evidence="1">Pyrimidine metabolism; UMP biosynthesis via salvage pathway; UMP from uridine: step 1/1.</text>
</comment>
<keyword evidence="5 7" id="KW-0418">Kinase</keyword>
<evidence type="ECO:0000313" key="7">
    <source>
        <dbReference type="EMBL" id="MDX6850547.1"/>
    </source>
</evidence>
<dbReference type="GO" id="GO:0004849">
    <property type="term" value="F:uridine kinase activity"/>
    <property type="evidence" value="ECO:0007669"/>
    <property type="project" value="UniProtKB-EC"/>
</dbReference>
<reference evidence="7 8" key="1">
    <citation type="submission" date="2023-11" db="EMBL/GenBank/DDBJ databases">
        <title>Gilvimarinus fulvus sp. nov., isolated from the surface of Kelp.</title>
        <authorList>
            <person name="Sun Y.Y."/>
            <person name="Gong Y."/>
            <person name="Du Z.J."/>
        </authorList>
    </citation>
    <scope>NUCLEOTIDE SEQUENCE [LARGE SCALE GENOMIC DNA]</scope>
    <source>
        <strain evidence="7 8">SDUM040013</strain>
    </source>
</reference>
<accession>A0ABU4S251</accession>
<dbReference type="InterPro" id="IPR027417">
    <property type="entry name" value="P-loop_NTPase"/>
</dbReference>
<dbReference type="EC" id="2.7.1.48" evidence="2"/>
<name>A0ABU4S251_9GAMM</name>
<dbReference type="InterPro" id="IPR006083">
    <property type="entry name" value="PRK/URK"/>
</dbReference>
<protein>
    <recommendedName>
        <fullName evidence="2">uridine/cytidine kinase</fullName>
        <ecNumber evidence="2">2.7.1.48</ecNumber>
    </recommendedName>
</protein>
<dbReference type="Gene3D" id="3.40.50.300">
    <property type="entry name" value="P-loop containing nucleotide triphosphate hydrolases"/>
    <property type="match status" value="1"/>
</dbReference>
<gene>
    <name evidence="7" type="primary">udk</name>
    <name evidence="7" type="ORF">SCD92_14340</name>
</gene>
<keyword evidence="4" id="KW-0547">Nucleotide-binding</keyword>
<evidence type="ECO:0000256" key="4">
    <source>
        <dbReference type="ARBA" id="ARBA00022741"/>
    </source>
</evidence>
<dbReference type="PRINTS" id="PR00988">
    <property type="entry name" value="URIDINKINASE"/>
</dbReference>
<evidence type="ECO:0000259" key="6">
    <source>
        <dbReference type="Pfam" id="PF00485"/>
    </source>
</evidence>
<sequence>MKTQLLAIAGVSGSGKTCLARYLAEHSSALSQGSVCVIAQDNYYHDYSARSDADRARINFDHPHSFDVHELLSDLTALKSNRTVAIPQYDYVNHKRKSERSQQKPVDLIILEGILALHWSQLRALTDCSVYLNTPLSICLERRLLRDTSERGRTRDSVMTQYRQHVLPMYEAYISEQAQWADILVADGGANPVVLKQIRERL</sequence>
<dbReference type="SUPFAM" id="SSF52540">
    <property type="entry name" value="P-loop containing nucleoside triphosphate hydrolases"/>
    <property type="match status" value="1"/>
</dbReference>
<evidence type="ECO:0000256" key="3">
    <source>
        <dbReference type="ARBA" id="ARBA00022679"/>
    </source>
</evidence>
<evidence type="ECO:0000256" key="1">
    <source>
        <dbReference type="ARBA" id="ARBA00004690"/>
    </source>
</evidence>
<dbReference type="PANTHER" id="PTHR10285">
    <property type="entry name" value="URIDINE KINASE"/>
    <property type="match status" value="1"/>
</dbReference>
<dbReference type="CDD" id="cd02023">
    <property type="entry name" value="UMPK"/>
    <property type="match status" value="1"/>
</dbReference>
<dbReference type="NCBIfam" id="NF004018">
    <property type="entry name" value="PRK05480.1"/>
    <property type="match status" value="1"/>
</dbReference>
<dbReference type="RefSeq" id="WP_302724943.1">
    <property type="nucleotide sequence ID" value="NZ_JAULRU010000836.1"/>
</dbReference>
<dbReference type="EMBL" id="JAXAFO010000026">
    <property type="protein sequence ID" value="MDX6850547.1"/>
    <property type="molecule type" value="Genomic_DNA"/>
</dbReference>
<evidence type="ECO:0000256" key="2">
    <source>
        <dbReference type="ARBA" id="ARBA00012137"/>
    </source>
</evidence>
<dbReference type="Proteomes" id="UP001273505">
    <property type="component" value="Unassembled WGS sequence"/>
</dbReference>
<organism evidence="7 8">
    <name type="scientific">Gilvimarinus gilvus</name>
    <dbReference type="NCBI Taxonomy" id="3058038"/>
    <lineage>
        <taxon>Bacteria</taxon>
        <taxon>Pseudomonadati</taxon>
        <taxon>Pseudomonadota</taxon>
        <taxon>Gammaproteobacteria</taxon>
        <taxon>Cellvibrionales</taxon>
        <taxon>Cellvibrionaceae</taxon>
        <taxon>Gilvimarinus</taxon>
    </lineage>
</organism>
<comment type="caution">
    <text evidence="7">The sequence shown here is derived from an EMBL/GenBank/DDBJ whole genome shotgun (WGS) entry which is preliminary data.</text>
</comment>
<evidence type="ECO:0000256" key="5">
    <source>
        <dbReference type="ARBA" id="ARBA00022777"/>
    </source>
</evidence>
<evidence type="ECO:0000313" key="8">
    <source>
        <dbReference type="Proteomes" id="UP001273505"/>
    </source>
</evidence>
<keyword evidence="8" id="KW-1185">Reference proteome</keyword>
<dbReference type="Pfam" id="PF00485">
    <property type="entry name" value="PRK"/>
    <property type="match status" value="1"/>
</dbReference>
<proteinExistence type="predicted"/>